<gene>
    <name evidence="4 5" type="primary">LOC109712833</name>
</gene>
<reference evidence="3" key="1">
    <citation type="journal article" date="2015" name="Nat. Genet.">
        <title>The pineapple genome and the evolution of CAM photosynthesis.</title>
        <authorList>
            <person name="Ming R."/>
            <person name="VanBuren R."/>
            <person name="Wai C.M."/>
            <person name="Tang H."/>
            <person name="Schatz M.C."/>
            <person name="Bowers J.E."/>
            <person name="Lyons E."/>
            <person name="Wang M.L."/>
            <person name="Chen J."/>
            <person name="Biggers E."/>
            <person name="Zhang J."/>
            <person name="Huang L."/>
            <person name="Zhang L."/>
            <person name="Miao W."/>
            <person name="Zhang J."/>
            <person name="Ye Z."/>
            <person name="Miao C."/>
            <person name="Lin Z."/>
            <person name="Wang H."/>
            <person name="Zhou H."/>
            <person name="Yim W.C."/>
            <person name="Priest H.D."/>
            <person name="Zheng C."/>
            <person name="Woodhouse M."/>
            <person name="Edger P.P."/>
            <person name="Guyot R."/>
            <person name="Guo H.B."/>
            <person name="Guo H."/>
            <person name="Zheng G."/>
            <person name="Singh R."/>
            <person name="Sharma A."/>
            <person name="Min X."/>
            <person name="Zheng Y."/>
            <person name="Lee H."/>
            <person name="Gurtowski J."/>
            <person name="Sedlazeck F.J."/>
            <person name="Harkess A."/>
            <person name="McKain M.R."/>
            <person name="Liao Z."/>
            <person name="Fang J."/>
            <person name="Liu J."/>
            <person name="Zhang X."/>
            <person name="Zhang Q."/>
            <person name="Hu W."/>
            <person name="Qin Y."/>
            <person name="Wang K."/>
            <person name="Chen L.Y."/>
            <person name="Shirley N."/>
            <person name="Lin Y.R."/>
            <person name="Liu L.Y."/>
            <person name="Hernandez A.G."/>
            <person name="Wright C.L."/>
            <person name="Bulone V."/>
            <person name="Tuskan G.A."/>
            <person name="Heath K."/>
            <person name="Zee F."/>
            <person name="Moore P.H."/>
            <person name="Sunkar R."/>
            <person name="Leebens-Mack J.H."/>
            <person name="Mockler T."/>
            <person name="Bennetzen J.L."/>
            <person name="Freeling M."/>
            <person name="Sankoff D."/>
            <person name="Paterson A.H."/>
            <person name="Zhu X."/>
            <person name="Yang X."/>
            <person name="Smith J.A."/>
            <person name="Cushman J.C."/>
            <person name="Paull R.E."/>
            <person name="Yu Q."/>
        </authorList>
    </citation>
    <scope>NUCLEOTIDE SEQUENCE [LARGE SCALE GENOMIC DNA]</scope>
    <source>
        <strain evidence="3">cv. F153</strain>
    </source>
</reference>
<dbReference type="GeneID" id="109712833"/>
<keyword evidence="1" id="KW-0175">Coiled coil</keyword>
<dbReference type="RefSeq" id="XP_020092192.1">
    <property type="nucleotide sequence ID" value="XM_020236603.1"/>
</dbReference>
<dbReference type="Proteomes" id="UP000515123">
    <property type="component" value="Linkage group 7"/>
</dbReference>
<reference evidence="4 5" key="2">
    <citation type="submission" date="2025-04" db="UniProtKB">
        <authorList>
            <consortium name="RefSeq"/>
        </authorList>
    </citation>
    <scope>IDENTIFICATION</scope>
    <source>
        <tissue evidence="4 5">Leaf</tissue>
    </source>
</reference>
<evidence type="ECO:0000313" key="5">
    <source>
        <dbReference type="RefSeq" id="XP_020092193.1"/>
    </source>
</evidence>
<feature type="compositionally biased region" description="Acidic residues" evidence="2">
    <location>
        <begin position="166"/>
        <end position="182"/>
    </location>
</feature>
<evidence type="ECO:0000313" key="4">
    <source>
        <dbReference type="RefSeq" id="XP_020092192.1"/>
    </source>
</evidence>
<feature type="region of interest" description="Disordered" evidence="2">
    <location>
        <begin position="44"/>
        <end position="94"/>
    </location>
</feature>
<proteinExistence type="predicted"/>
<dbReference type="AlphaFoldDB" id="A0A6P5FFH8"/>
<feature type="compositionally biased region" description="Acidic residues" evidence="2">
    <location>
        <begin position="71"/>
        <end position="81"/>
    </location>
</feature>
<dbReference type="Gramene" id="Aco004834.1.mrna1">
    <property type="protein sequence ID" value="Aco004834.1.mrna1"/>
    <property type="gene ID" value="Aco004834.1.path1"/>
</dbReference>
<feature type="compositionally biased region" description="Polar residues" evidence="2">
    <location>
        <begin position="45"/>
        <end position="67"/>
    </location>
</feature>
<feature type="compositionally biased region" description="Polar residues" evidence="2">
    <location>
        <begin position="82"/>
        <end position="94"/>
    </location>
</feature>
<organism evidence="5">
    <name type="scientific">Ananas comosus</name>
    <name type="common">Pineapple</name>
    <name type="synonym">Ananas ananas</name>
    <dbReference type="NCBI Taxonomy" id="4615"/>
    <lineage>
        <taxon>Eukaryota</taxon>
        <taxon>Viridiplantae</taxon>
        <taxon>Streptophyta</taxon>
        <taxon>Embryophyta</taxon>
        <taxon>Tracheophyta</taxon>
        <taxon>Spermatophyta</taxon>
        <taxon>Magnoliopsida</taxon>
        <taxon>Liliopsida</taxon>
        <taxon>Poales</taxon>
        <taxon>Bromeliaceae</taxon>
        <taxon>Bromelioideae</taxon>
        <taxon>Ananas</taxon>
    </lineage>
</organism>
<protein>
    <submittedName>
        <fullName evidence="4 5">Uncharacterized protein LOC109712833</fullName>
    </submittedName>
</protein>
<feature type="region of interest" description="Disordered" evidence="2">
    <location>
        <begin position="146"/>
        <end position="225"/>
    </location>
</feature>
<evidence type="ECO:0000313" key="3">
    <source>
        <dbReference type="Proteomes" id="UP000515123"/>
    </source>
</evidence>
<evidence type="ECO:0000256" key="2">
    <source>
        <dbReference type="SAM" id="MobiDB-lite"/>
    </source>
</evidence>
<feature type="compositionally biased region" description="Polar residues" evidence="2">
    <location>
        <begin position="202"/>
        <end position="225"/>
    </location>
</feature>
<evidence type="ECO:0000256" key="1">
    <source>
        <dbReference type="SAM" id="Coils"/>
    </source>
</evidence>
<sequence length="620" mass="70690">MSRGQSQTRTDSRRRALGKCKCKSSTESVVIIDVDSSNDVFIINSPENSHHVPTTSRSPWKNTSPDNVISIDDDDDEEIDDNPTTANHASTSKSSNRMFNCASLSKELDDDGDDDDECQMYVKDGNYSAKLLPKYGYPRNRYGLDFVPDSRSSGGSTSESGTSEVESSDYDSSDCEIMDDTSGEIRKNWERAASRKRMSEGVQISSEDWTSFSGSTSDLGTQSHETTVNNEENCCLNETYADHHHKTPAECSPNNSYNIENNLPSDEPMEDFLFCATNLDPFTGISHNEPVFQKEELIPEKCSTQSQPPDINQLNGAGACSCEPSVWVDNGHANYPEKMEEEIFLDSSCHSQLPHDFIDSPEIAAYEKEKSFTSRKAWPNNQQTEESQLNKNCFQTSFKEVILEKTFGHHYAGSRGEMSCSSNAESQVQNGLVSHSEKPMELTVNDNTLDVQNNLIIDREKHKESAEFRRVAEEEWASRQRQLQIQAEEAQRLRRRRKAESLRLLHMEKRQKQRLEEIRESQKKDEETINLKEQIRVEVRKELEIMELRCKDMASVLRELGIHVEGGLFPLPREINSACKQALRKFHPDRFSRSDIRQQVKAEETFKFISRLKEKLHPFS</sequence>
<dbReference type="PANTHER" id="PTHR36335:SF1">
    <property type="entry name" value="CHAPERONE DNAJ-DOMAIN SUPERFAMILY PROTEIN"/>
    <property type="match status" value="1"/>
</dbReference>
<feature type="compositionally biased region" description="Low complexity" evidence="2">
    <location>
        <begin position="150"/>
        <end position="165"/>
    </location>
</feature>
<name>A0A6P5FFH8_ANACO</name>
<feature type="coiled-coil region" evidence="1">
    <location>
        <begin position="480"/>
        <end position="525"/>
    </location>
</feature>
<accession>A0A6P5FFH8</accession>
<feature type="compositionally biased region" description="Basic and acidic residues" evidence="2">
    <location>
        <begin position="183"/>
        <end position="199"/>
    </location>
</feature>
<keyword evidence="3" id="KW-1185">Reference proteome</keyword>
<dbReference type="RefSeq" id="XP_020092193.1">
    <property type="nucleotide sequence ID" value="XM_020236604.1"/>
</dbReference>
<dbReference type="OrthoDB" id="498970at2759"/>
<dbReference type="PANTHER" id="PTHR36335">
    <property type="entry name" value="CHAPERONE DNAJ-DOMAIN SUPERFAMILY PROTEIN"/>
    <property type="match status" value="1"/>
</dbReference>